<proteinExistence type="predicted"/>
<protein>
    <recommendedName>
        <fullName evidence="4">Apple domain-containing protein</fullName>
    </recommendedName>
</protein>
<feature type="signal peptide" evidence="1">
    <location>
        <begin position="1"/>
        <end position="23"/>
    </location>
</feature>
<comment type="caution">
    <text evidence="2">The sequence shown here is derived from an EMBL/GenBank/DDBJ whole genome shotgun (WGS) entry which is preliminary data.</text>
</comment>
<name>A0A9D4FWN9_DREPO</name>
<evidence type="ECO:0000313" key="2">
    <source>
        <dbReference type="EMBL" id="KAH3804974.1"/>
    </source>
</evidence>
<evidence type="ECO:0008006" key="4">
    <source>
        <dbReference type="Google" id="ProtNLM"/>
    </source>
</evidence>
<evidence type="ECO:0000256" key="1">
    <source>
        <dbReference type="SAM" id="SignalP"/>
    </source>
</evidence>
<keyword evidence="3" id="KW-1185">Reference proteome</keyword>
<accession>A0A9D4FWN9</accession>
<keyword evidence="1" id="KW-0732">Signal</keyword>
<dbReference type="EMBL" id="JAIWYP010000006">
    <property type="protein sequence ID" value="KAH3804974.1"/>
    <property type="molecule type" value="Genomic_DNA"/>
</dbReference>
<reference evidence="2" key="2">
    <citation type="submission" date="2020-11" db="EMBL/GenBank/DDBJ databases">
        <authorList>
            <person name="McCartney M.A."/>
            <person name="Auch B."/>
            <person name="Kono T."/>
            <person name="Mallez S."/>
            <person name="Becker A."/>
            <person name="Gohl D.M."/>
            <person name="Silverstein K.A.T."/>
            <person name="Koren S."/>
            <person name="Bechman K.B."/>
            <person name="Herman A."/>
            <person name="Abrahante J.E."/>
            <person name="Garbe J."/>
        </authorList>
    </citation>
    <scope>NUCLEOTIDE SEQUENCE</scope>
    <source>
        <strain evidence="2">Duluth1</strain>
        <tissue evidence="2">Whole animal</tissue>
    </source>
</reference>
<sequence length="104" mass="12368">MKFLRYFLSVICVFSVQDQAIEAAEYRNIRFGPRQDDSIKRVMLPNLSFKECLRQCVRRWSCEVMGYFRAALLCELHFFSHFWDSLASSETGPRVMVYVQRNDI</sequence>
<reference evidence="2" key="1">
    <citation type="journal article" date="2019" name="bioRxiv">
        <title>The Genome of the Zebra Mussel, Dreissena polymorpha: A Resource for Invasive Species Research.</title>
        <authorList>
            <person name="McCartney M.A."/>
            <person name="Auch B."/>
            <person name="Kono T."/>
            <person name="Mallez S."/>
            <person name="Zhang Y."/>
            <person name="Obille A."/>
            <person name="Becker A."/>
            <person name="Abrahante J.E."/>
            <person name="Garbe J."/>
            <person name="Badalamenti J.P."/>
            <person name="Herman A."/>
            <person name="Mangelson H."/>
            <person name="Liachko I."/>
            <person name="Sullivan S."/>
            <person name="Sone E.D."/>
            <person name="Koren S."/>
            <person name="Silverstein K.A.T."/>
            <person name="Beckman K.B."/>
            <person name="Gohl D.M."/>
        </authorList>
    </citation>
    <scope>NUCLEOTIDE SEQUENCE</scope>
    <source>
        <strain evidence="2">Duluth1</strain>
        <tissue evidence="2">Whole animal</tissue>
    </source>
</reference>
<gene>
    <name evidence="2" type="ORF">DPMN_133266</name>
</gene>
<dbReference type="AlphaFoldDB" id="A0A9D4FWN9"/>
<dbReference type="SUPFAM" id="SSF57414">
    <property type="entry name" value="Hairpin loop containing domain-like"/>
    <property type="match status" value="1"/>
</dbReference>
<organism evidence="2 3">
    <name type="scientific">Dreissena polymorpha</name>
    <name type="common">Zebra mussel</name>
    <name type="synonym">Mytilus polymorpha</name>
    <dbReference type="NCBI Taxonomy" id="45954"/>
    <lineage>
        <taxon>Eukaryota</taxon>
        <taxon>Metazoa</taxon>
        <taxon>Spiralia</taxon>
        <taxon>Lophotrochozoa</taxon>
        <taxon>Mollusca</taxon>
        <taxon>Bivalvia</taxon>
        <taxon>Autobranchia</taxon>
        <taxon>Heteroconchia</taxon>
        <taxon>Euheterodonta</taxon>
        <taxon>Imparidentia</taxon>
        <taxon>Neoheterodontei</taxon>
        <taxon>Myida</taxon>
        <taxon>Dreissenoidea</taxon>
        <taxon>Dreissenidae</taxon>
        <taxon>Dreissena</taxon>
    </lineage>
</organism>
<dbReference type="Proteomes" id="UP000828390">
    <property type="component" value="Unassembled WGS sequence"/>
</dbReference>
<evidence type="ECO:0000313" key="3">
    <source>
        <dbReference type="Proteomes" id="UP000828390"/>
    </source>
</evidence>
<feature type="chain" id="PRO_5039182271" description="Apple domain-containing protein" evidence="1">
    <location>
        <begin position="24"/>
        <end position="104"/>
    </location>
</feature>